<keyword evidence="1" id="KW-0472">Membrane</keyword>
<feature type="transmembrane region" description="Helical" evidence="1">
    <location>
        <begin position="6"/>
        <end position="24"/>
    </location>
</feature>
<evidence type="ECO:0000313" key="2">
    <source>
        <dbReference type="EMBL" id="RFD19180.1"/>
    </source>
</evidence>
<keyword evidence="1" id="KW-1133">Transmembrane helix</keyword>
<dbReference type="EMBL" id="QUWV01000122">
    <property type="protein sequence ID" value="RFD19180.1"/>
    <property type="molecule type" value="Genomic_DNA"/>
</dbReference>
<evidence type="ECO:0000256" key="1">
    <source>
        <dbReference type="SAM" id="Phobius"/>
    </source>
</evidence>
<evidence type="ECO:0000313" key="3">
    <source>
        <dbReference type="Proteomes" id="UP000262371"/>
    </source>
</evidence>
<protein>
    <submittedName>
        <fullName evidence="2">Uncharacterized protein</fullName>
    </submittedName>
</protein>
<name>A0A371YY75_9PROT</name>
<dbReference type="OrthoDB" id="9840665at2"/>
<reference evidence="2 3" key="1">
    <citation type="submission" date="2018-08" db="EMBL/GenBank/DDBJ databases">
        <title>Komagataeibacter sp. AV 382.</title>
        <authorList>
            <person name="Skraban J."/>
            <person name="Trcek J."/>
        </authorList>
    </citation>
    <scope>NUCLEOTIDE SEQUENCE [LARGE SCALE GENOMIC DNA]</scope>
    <source>
        <strain evidence="2 3">AV 382</strain>
    </source>
</reference>
<dbReference type="Proteomes" id="UP000262371">
    <property type="component" value="Unassembled WGS sequence"/>
</dbReference>
<keyword evidence="3" id="KW-1185">Reference proteome</keyword>
<gene>
    <name evidence="2" type="ORF">DY926_12695</name>
</gene>
<sequence length="202" mass="22393">MKILQVIFYSVSSIVGILFIIGVFTSGLHHNARQAAGSGRGGVASGQPQNTDSSAIAFLGEVPGPDRIQMYAYDGAATDRSCMEQWSKRGVVDVEMENYCINEEREGYARLTETARKIGGFSWGKPLFDTQSAKWTKRGVVDYNEVNYILSRDYDAYLNLKYAYTHEGINIPAFVQAMDIADRSGAGISMIEFSYKRIIGKD</sequence>
<comment type="caution">
    <text evidence="2">The sequence shown here is derived from an EMBL/GenBank/DDBJ whole genome shotgun (WGS) entry which is preliminary data.</text>
</comment>
<organism evidence="2 3">
    <name type="scientific">Komagataeibacter melaceti</name>
    <dbReference type="NCBI Taxonomy" id="2766577"/>
    <lineage>
        <taxon>Bacteria</taxon>
        <taxon>Pseudomonadati</taxon>
        <taxon>Pseudomonadota</taxon>
        <taxon>Alphaproteobacteria</taxon>
        <taxon>Acetobacterales</taxon>
        <taxon>Acetobacteraceae</taxon>
        <taxon>Komagataeibacter</taxon>
    </lineage>
</organism>
<keyword evidence="1" id="KW-0812">Transmembrane</keyword>
<dbReference type="AlphaFoldDB" id="A0A371YY75"/>
<proteinExistence type="predicted"/>
<accession>A0A371YY75</accession>
<dbReference type="RefSeq" id="WP_148707785.1">
    <property type="nucleotide sequence ID" value="NZ_QUWV01000122.1"/>
</dbReference>